<dbReference type="Proteomes" id="UP000250235">
    <property type="component" value="Unassembled WGS sequence"/>
</dbReference>
<keyword evidence="2" id="KW-1185">Reference proteome</keyword>
<gene>
    <name evidence="1" type="ORF">F511_07975</name>
</gene>
<protein>
    <submittedName>
        <fullName evidence="1">Vacuolar amino acid transporter 1-like</fullName>
    </submittedName>
</protein>
<name>A0A2Z7BZJ7_9LAMI</name>
<evidence type="ECO:0000313" key="1">
    <source>
        <dbReference type="EMBL" id="KZV39028.1"/>
    </source>
</evidence>
<reference evidence="1 2" key="1">
    <citation type="journal article" date="2015" name="Proc. Natl. Acad. Sci. U.S.A.">
        <title>The resurrection genome of Boea hygrometrica: A blueprint for survival of dehydration.</title>
        <authorList>
            <person name="Xiao L."/>
            <person name="Yang G."/>
            <person name="Zhang L."/>
            <person name="Yang X."/>
            <person name="Zhao S."/>
            <person name="Ji Z."/>
            <person name="Zhou Q."/>
            <person name="Hu M."/>
            <person name="Wang Y."/>
            <person name="Chen M."/>
            <person name="Xu Y."/>
            <person name="Jin H."/>
            <person name="Xiao X."/>
            <person name="Hu G."/>
            <person name="Bao F."/>
            <person name="Hu Y."/>
            <person name="Wan P."/>
            <person name="Li L."/>
            <person name="Deng X."/>
            <person name="Kuang T."/>
            <person name="Xiang C."/>
            <person name="Zhu J.K."/>
            <person name="Oliver M.J."/>
            <person name="He Y."/>
        </authorList>
    </citation>
    <scope>NUCLEOTIDE SEQUENCE [LARGE SCALE GENOMIC DNA]</scope>
    <source>
        <strain evidence="2">cv. XS01</strain>
    </source>
</reference>
<dbReference type="EMBL" id="KV001351">
    <property type="protein sequence ID" value="KZV39028.1"/>
    <property type="molecule type" value="Genomic_DNA"/>
</dbReference>
<proteinExistence type="predicted"/>
<accession>A0A2Z7BZJ7</accession>
<organism evidence="1 2">
    <name type="scientific">Dorcoceras hygrometricum</name>
    <dbReference type="NCBI Taxonomy" id="472368"/>
    <lineage>
        <taxon>Eukaryota</taxon>
        <taxon>Viridiplantae</taxon>
        <taxon>Streptophyta</taxon>
        <taxon>Embryophyta</taxon>
        <taxon>Tracheophyta</taxon>
        <taxon>Spermatophyta</taxon>
        <taxon>Magnoliopsida</taxon>
        <taxon>eudicotyledons</taxon>
        <taxon>Gunneridae</taxon>
        <taxon>Pentapetalae</taxon>
        <taxon>asterids</taxon>
        <taxon>lamiids</taxon>
        <taxon>Lamiales</taxon>
        <taxon>Gesneriaceae</taxon>
        <taxon>Didymocarpoideae</taxon>
        <taxon>Trichosporeae</taxon>
        <taxon>Loxocarpinae</taxon>
        <taxon>Dorcoceras</taxon>
    </lineage>
</organism>
<evidence type="ECO:0000313" key="2">
    <source>
        <dbReference type="Proteomes" id="UP000250235"/>
    </source>
</evidence>
<sequence>MLYLTCEACLDWSRRKDIQARTVKGRLSWTGRRYQAGTVRGRPNWFGSLRPKMQGTSSWFISWMLEQHEDQAQSTKSSSSTESRAELKCRVEVQNAQVQNGSGADQVQFLPLCPDSGIRIRRCANTRLTSFPDAGETTQGSAGGTS</sequence>
<dbReference type="AlphaFoldDB" id="A0A2Z7BZJ7"/>